<dbReference type="PANTHER" id="PTHR45768:SF24">
    <property type="entry name" value="OS09G0376700 PROTEIN"/>
    <property type="match status" value="1"/>
</dbReference>
<keyword evidence="11 16" id="KW-1133">Transmembrane helix</keyword>
<evidence type="ECO:0000256" key="2">
    <source>
        <dbReference type="ARBA" id="ARBA00004167"/>
    </source>
</evidence>
<dbReference type="EMBL" id="OZ075118">
    <property type="protein sequence ID" value="CAL5088551.1"/>
    <property type="molecule type" value="Genomic_DNA"/>
</dbReference>
<evidence type="ECO:0000256" key="9">
    <source>
        <dbReference type="ARBA" id="ARBA00022786"/>
    </source>
</evidence>
<evidence type="ECO:0000259" key="17">
    <source>
        <dbReference type="PROSITE" id="PS50089"/>
    </source>
</evidence>
<keyword evidence="19" id="KW-1185">Reference proteome</keyword>
<evidence type="ECO:0000256" key="5">
    <source>
        <dbReference type="ARBA" id="ARBA00022679"/>
    </source>
</evidence>
<dbReference type="GO" id="GO:0016020">
    <property type="term" value="C:membrane"/>
    <property type="evidence" value="ECO:0007669"/>
    <property type="project" value="UniProtKB-SubCell"/>
</dbReference>
<evidence type="ECO:0000256" key="11">
    <source>
        <dbReference type="ARBA" id="ARBA00022989"/>
    </source>
</evidence>
<evidence type="ECO:0000256" key="7">
    <source>
        <dbReference type="ARBA" id="ARBA00022723"/>
    </source>
</evidence>
<dbReference type="Pfam" id="PF13639">
    <property type="entry name" value="zf-RING_2"/>
    <property type="match status" value="1"/>
</dbReference>
<dbReference type="InterPro" id="IPR013083">
    <property type="entry name" value="Znf_RING/FYVE/PHD"/>
</dbReference>
<dbReference type="FunFam" id="3.30.40.10:FF:000187">
    <property type="entry name" value="E3 ubiquitin-protein ligase ATL6"/>
    <property type="match status" value="1"/>
</dbReference>
<dbReference type="GO" id="GO:0061630">
    <property type="term" value="F:ubiquitin protein ligase activity"/>
    <property type="evidence" value="ECO:0007669"/>
    <property type="project" value="UniProtKB-EC"/>
</dbReference>
<evidence type="ECO:0000313" key="18">
    <source>
        <dbReference type="EMBL" id="CAL5088551.1"/>
    </source>
</evidence>
<dbReference type="PROSITE" id="PS50089">
    <property type="entry name" value="ZF_RING_2"/>
    <property type="match status" value="1"/>
</dbReference>
<keyword evidence="8 14" id="KW-0863">Zinc-finger</keyword>
<name>A0ABC9G6G1_9POAL</name>
<feature type="compositionally biased region" description="Gly residues" evidence="15">
    <location>
        <begin position="435"/>
        <end position="444"/>
    </location>
</feature>
<keyword evidence="10" id="KW-0862">Zinc</keyword>
<comment type="subcellular location">
    <subcellularLocation>
        <location evidence="2">Membrane</location>
        <topology evidence="2">Single-pass membrane protein</topology>
    </subcellularLocation>
</comment>
<keyword evidence="5" id="KW-0808">Transferase</keyword>
<organism evidence="18 19">
    <name type="scientific">Urochloa decumbens</name>
    <dbReference type="NCBI Taxonomy" id="240449"/>
    <lineage>
        <taxon>Eukaryota</taxon>
        <taxon>Viridiplantae</taxon>
        <taxon>Streptophyta</taxon>
        <taxon>Embryophyta</taxon>
        <taxon>Tracheophyta</taxon>
        <taxon>Spermatophyta</taxon>
        <taxon>Magnoliopsida</taxon>
        <taxon>Liliopsida</taxon>
        <taxon>Poales</taxon>
        <taxon>Poaceae</taxon>
        <taxon>PACMAD clade</taxon>
        <taxon>Panicoideae</taxon>
        <taxon>Panicodae</taxon>
        <taxon>Paniceae</taxon>
        <taxon>Melinidinae</taxon>
        <taxon>Urochloa</taxon>
    </lineage>
</organism>
<dbReference type="EC" id="2.3.2.27" evidence="4"/>
<dbReference type="AlphaFoldDB" id="A0ABC9G6G1"/>
<dbReference type="CDD" id="cd16461">
    <property type="entry name" value="RING-H2_EL5-like"/>
    <property type="match status" value="1"/>
</dbReference>
<evidence type="ECO:0000256" key="14">
    <source>
        <dbReference type="PROSITE-ProRule" id="PRU00175"/>
    </source>
</evidence>
<evidence type="ECO:0000256" key="16">
    <source>
        <dbReference type="SAM" id="Phobius"/>
    </source>
</evidence>
<dbReference type="GO" id="GO:0008270">
    <property type="term" value="F:zinc ion binding"/>
    <property type="evidence" value="ECO:0007669"/>
    <property type="project" value="UniProtKB-KW"/>
</dbReference>
<accession>A0ABC9G6G1</accession>
<evidence type="ECO:0000256" key="4">
    <source>
        <dbReference type="ARBA" id="ARBA00012483"/>
    </source>
</evidence>
<feature type="transmembrane region" description="Helical" evidence="16">
    <location>
        <begin position="17"/>
        <end position="37"/>
    </location>
</feature>
<evidence type="ECO:0000256" key="6">
    <source>
        <dbReference type="ARBA" id="ARBA00022692"/>
    </source>
</evidence>
<feature type="transmembrane region" description="Helical" evidence="16">
    <location>
        <begin position="178"/>
        <end position="199"/>
    </location>
</feature>
<dbReference type="Proteomes" id="UP001497457">
    <property type="component" value="Chromosome 8b"/>
</dbReference>
<evidence type="ECO:0000256" key="15">
    <source>
        <dbReference type="SAM" id="MobiDB-lite"/>
    </source>
</evidence>
<dbReference type="PANTHER" id="PTHR45768">
    <property type="entry name" value="E3 UBIQUITIN-PROTEIN LIGASE RNF13-LIKE"/>
    <property type="match status" value="1"/>
</dbReference>
<evidence type="ECO:0000256" key="10">
    <source>
        <dbReference type="ARBA" id="ARBA00022833"/>
    </source>
</evidence>
<keyword evidence="6 16" id="KW-0812">Transmembrane</keyword>
<gene>
    <name evidence="18" type="ORF">URODEC1_LOCUS112879</name>
</gene>
<feature type="region of interest" description="Disordered" evidence="15">
    <location>
        <begin position="335"/>
        <end position="359"/>
    </location>
</feature>
<dbReference type="InterPro" id="IPR001841">
    <property type="entry name" value="Znf_RING"/>
</dbReference>
<keyword evidence="9" id="KW-0833">Ubl conjugation pathway</keyword>
<feature type="compositionally biased region" description="Polar residues" evidence="15">
    <location>
        <begin position="502"/>
        <end position="512"/>
    </location>
</feature>
<comment type="similarity">
    <text evidence="13">Belongs to the RING-type zinc finger family. ATL subfamily.</text>
</comment>
<dbReference type="SMART" id="SM00184">
    <property type="entry name" value="RING"/>
    <property type="match status" value="1"/>
</dbReference>
<dbReference type="SUPFAM" id="SSF57850">
    <property type="entry name" value="RING/U-box"/>
    <property type="match status" value="1"/>
</dbReference>
<evidence type="ECO:0000313" key="19">
    <source>
        <dbReference type="Proteomes" id="UP001497457"/>
    </source>
</evidence>
<feature type="domain" description="RING-type" evidence="17">
    <location>
        <begin position="280"/>
        <end position="322"/>
    </location>
</feature>
<feature type="region of interest" description="Disordered" evidence="15">
    <location>
        <begin position="435"/>
        <end position="455"/>
    </location>
</feature>
<proteinExistence type="inferred from homology"/>
<protein>
    <recommendedName>
        <fullName evidence="4">RING-type E3 ubiquitin transferase</fullName>
        <ecNumber evidence="4">2.3.2.27</ecNumber>
    </recommendedName>
</protein>
<evidence type="ECO:0000256" key="12">
    <source>
        <dbReference type="ARBA" id="ARBA00023136"/>
    </source>
</evidence>
<evidence type="ECO:0000256" key="13">
    <source>
        <dbReference type="ARBA" id="ARBA00024209"/>
    </source>
</evidence>
<sequence>MISKASEKLSFARSIPWLWLTCLVLLIGLLVPVWCLIARPQLTTPRSVVFRLVYSYIVGAARAGQPERWLSSQVTSLVVDECGCIGADRRSDSERRTARKSEMASAGVRRAAGRFRAPEVRTGGGGSGYYFLGGYGGGGFSRVLEEASAPAVDNAPATAGREAGSPTASAMAARITPAVLFVTVVLAVVLLVSGLLHLLRRLFLKTHHGGAGGGERQLQHLFFPGGNGEDGAGGSGGGGLAQAAIDALPEFAYAELSGAASAAAAASRKGKEKAARPFDCAVCLCEFAGADRLRLLPSCGHAFHVACIDVWLRSSATCPLCRTKLSPRHLAAAAAAEAQSSGPDADEQNQKDQAPDEAAAAASSVVLPVRLGRFACADGGDAAEAGTTSNSGCRRVDGGRRCYSMGSYQYVLADEHLLVSVHMRHEHGNAAGVGTGTAGGGGDGRQQHQGSKKVFARGDSFSVSKIWQWRGSKRLPASLCADDGLPWAPVAKDPAAAAAATHTRQQQQRGDT</sequence>
<dbReference type="Gene3D" id="3.30.40.10">
    <property type="entry name" value="Zinc/RING finger domain, C3HC4 (zinc finger)"/>
    <property type="match status" value="1"/>
</dbReference>
<comment type="pathway">
    <text evidence="3">Protein modification; protein ubiquitination.</text>
</comment>
<keyword evidence="7" id="KW-0479">Metal-binding</keyword>
<evidence type="ECO:0000256" key="3">
    <source>
        <dbReference type="ARBA" id="ARBA00004906"/>
    </source>
</evidence>
<comment type="catalytic activity">
    <reaction evidence="1">
        <text>S-ubiquitinyl-[E2 ubiquitin-conjugating enzyme]-L-cysteine + [acceptor protein]-L-lysine = [E2 ubiquitin-conjugating enzyme]-L-cysteine + N(6)-ubiquitinyl-[acceptor protein]-L-lysine.</text>
        <dbReference type="EC" id="2.3.2.27"/>
    </reaction>
</comment>
<keyword evidence="12 16" id="KW-0472">Membrane</keyword>
<reference evidence="18" key="1">
    <citation type="submission" date="2024-10" db="EMBL/GenBank/DDBJ databases">
        <authorList>
            <person name="Ryan C."/>
        </authorList>
    </citation>
    <scope>NUCLEOTIDE SEQUENCE [LARGE SCALE GENOMIC DNA]</scope>
</reference>
<evidence type="ECO:0000256" key="1">
    <source>
        <dbReference type="ARBA" id="ARBA00000900"/>
    </source>
</evidence>
<feature type="region of interest" description="Disordered" evidence="15">
    <location>
        <begin position="492"/>
        <end position="512"/>
    </location>
</feature>
<evidence type="ECO:0000256" key="8">
    <source>
        <dbReference type="ARBA" id="ARBA00022771"/>
    </source>
</evidence>